<gene>
    <name evidence="8 11" type="primary">trpS</name>
    <name evidence="11" type="ORF">JQS43_07175</name>
</gene>
<evidence type="ECO:0000256" key="10">
    <source>
        <dbReference type="SAM" id="MobiDB-lite"/>
    </source>
</evidence>
<dbReference type="PANTHER" id="PTHR43766:SF1">
    <property type="entry name" value="TRYPTOPHAN--TRNA LIGASE, MITOCHONDRIAL"/>
    <property type="match status" value="1"/>
</dbReference>
<reference evidence="11" key="1">
    <citation type="submission" date="2021-02" db="EMBL/GenBank/DDBJ databases">
        <title>Natrosporangium hydrolyticum gen. nov., sp. nov, a haloalkaliphilic actinobacterium from a soda solonchak soil.</title>
        <authorList>
            <person name="Sorokin D.Y."/>
            <person name="Khijniak T.V."/>
            <person name="Zakharycheva A.P."/>
            <person name="Boueva O.V."/>
            <person name="Ariskina E.V."/>
            <person name="Hahnke R.L."/>
            <person name="Bunk B."/>
            <person name="Sproer C."/>
            <person name="Schumann P."/>
            <person name="Evtushenko L.I."/>
            <person name="Kublanov I.V."/>
        </authorList>
    </citation>
    <scope>NUCLEOTIDE SEQUENCE</scope>
    <source>
        <strain evidence="11">DSM 106523</strain>
    </source>
</reference>
<keyword evidence="3 8" id="KW-0547">Nucleotide-binding</keyword>
<dbReference type="EC" id="6.1.1.2" evidence="8"/>
<comment type="caution">
    <text evidence="8">Lacks conserved residue(s) required for the propagation of feature annotation.</text>
</comment>
<organism evidence="11 12">
    <name type="scientific">Natronosporangium hydrolyticum</name>
    <dbReference type="NCBI Taxonomy" id="2811111"/>
    <lineage>
        <taxon>Bacteria</taxon>
        <taxon>Bacillati</taxon>
        <taxon>Actinomycetota</taxon>
        <taxon>Actinomycetes</taxon>
        <taxon>Micromonosporales</taxon>
        <taxon>Micromonosporaceae</taxon>
        <taxon>Natronosporangium</taxon>
    </lineage>
</organism>
<dbReference type="CDD" id="cd00806">
    <property type="entry name" value="TrpRS_core"/>
    <property type="match status" value="1"/>
</dbReference>
<dbReference type="Gene3D" id="3.40.50.620">
    <property type="entry name" value="HUPs"/>
    <property type="match status" value="1"/>
</dbReference>
<evidence type="ECO:0000256" key="4">
    <source>
        <dbReference type="ARBA" id="ARBA00022840"/>
    </source>
</evidence>
<evidence type="ECO:0000256" key="7">
    <source>
        <dbReference type="ARBA" id="ARBA00049929"/>
    </source>
</evidence>
<sequence length="355" mass="38731">MSPPVPTADRPAPTTAGQRPHPDTGRRVRRLTGLAPTGRLQLGNYLGAIRPMVTAQSTADDDANLVAIVDLHALTVDHRPHEVRAYTLEQATTLLAAGVDPASTTIYVQSQLPEHTELHYLLECVASHGEVHRMIQFRQRAQASGTGHSRLSLLTYPVLMAADILLHDTDEVPVGEDQRQHLELARDLASRFNNRYGETFTVPRAVTPRVAARIMDLSDPGAKMGKSRRSGQGVIYLLDPPDVLRRKIARAVTDQGREIRHDPIGQPGVANLLEIIAAGADTEPAEVAAGLSSYRQLKETAAEVVIDLLAPIQRRYLTLARDPHQVRAVLTAGRDRARTRASATVARARRALGLL</sequence>
<dbReference type="GO" id="GO:0005829">
    <property type="term" value="C:cytosol"/>
    <property type="evidence" value="ECO:0007669"/>
    <property type="project" value="TreeGrafter"/>
</dbReference>
<evidence type="ECO:0000256" key="3">
    <source>
        <dbReference type="ARBA" id="ARBA00022741"/>
    </source>
</evidence>
<comment type="similarity">
    <text evidence="1 8 9">Belongs to the class-I aminoacyl-tRNA synthetase family.</text>
</comment>
<dbReference type="HAMAP" id="MF_00140_B">
    <property type="entry name" value="Trp_tRNA_synth_B"/>
    <property type="match status" value="1"/>
</dbReference>
<dbReference type="PRINTS" id="PR01039">
    <property type="entry name" value="TRNASYNTHTRP"/>
</dbReference>
<feature type="region of interest" description="Disordered" evidence="10">
    <location>
        <begin position="1"/>
        <end position="26"/>
    </location>
</feature>
<dbReference type="InterPro" id="IPR024109">
    <property type="entry name" value="Trp-tRNA-ligase_bac-type"/>
</dbReference>
<comment type="catalytic activity">
    <reaction evidence="7 8">
        <text>tRNA(Trp) + L-tryptophan + ATP = L-tryptophyl-tRNA(Trp) + AMP + diphosphate + H(+)</text>
        <dbReference type="Rhea" id="RHEA:24080"/>
        <dbReference type="Rhea" id="RHEA-COMP:9671"/>
        <dbReference type="Rhea" id="RHEA-COMP:9705"/>
        <dbReference type="ChEBI" id="CHEBI:15378"/>
        <dbReference type="ChEBI" id="CHEBI:30616"/>
        <dbReference type="ChEBI" id="CHEBI:33019"/>
        <dbReference type="ChEBI" id="CHEBI:57912"/>
        <dbReference type="ChEBI" id="CHEBI:78442"/>
        <dbReference type="ChEBI" id="CHEBI:78535"/>
        <dbReference type="ChEBI" id="CHEBI:456215"/>
        <dbReference type="EC" id="6.1.1.2"/>
    </reaction>
</comment>
<keyword evidence="8" id="KW-0963">Cytoplasm</keyword>
<protein>
    <recommendedName>
        <fullName evidence="8">Tryptophan--tRNA ligase</fullName>
        <ecNumber evidence="8">6.1.1.2</ecNumber>
    </recommendedName>
    <alternativeName>
        <fullName evidence="8">Tryptophanyl-tRNA synthetase</fullName>
        <shortName evidence="8">TrpRS</shortName>
    </alternativeName>
</protein>
<feature type="short sequence motif" description="'KMSKS' region" evidence="8">
    <location>
        <begin position="223"/>
        <end position="227"/>
    </location>
</feature>
<accession>A0A895YPP4</accession>
<dbReference type="AlphaFoldDB" id="A0A895YPP4"/>
<evidence type="ECO:0000256" key="2">
    <source>
        <dbReference type="ARBA" id="ARBA00022598"/>
    </source>
</evidence>
<evidence type="ECO:0000256" key="5">
    <source>
        <dbReference type="ARBA" id="ARBA00022917"/>
    </source>
</evidence>
<feature type="binding site" evidence="8">
    <location>
        <position position="163"/>
    </location>
    <ligand>
        <name>L-tryptophan</name>
        <dbReference type="ChEBI" id="CHEBI:57912"/>
    </ligand>
</feature>
<dbReference type="InterPro" id="IPR002306">
    <property type="entry name" value="Trp-tRNA-ligase"/>
</dbReference>
<keyword evidence="6 8" id="KW-0030">Aminoacyl-tRNA synthetase</keyword>
<keyword evidence="2 8" id="KW-0436">Ligase</keyword>
<comment type="subcellular location">
    <subcellularLocation>
        <location evidence="8">Cytoplasm</location>
    </subcellularLocation>
</comment>
<feature type="binding site" evidence="8">
    <location>
        <begin position="43"/>
        <end position="44"/>
    </location>
    <ligand>
        <name>ATP</name>
        <dbReference type="ChEBI" id="CHEBI:30616"/>
    </ligand>
</feature>
<dbReference type="EMBL" id="CP070499">
    <property type="protein sequence ID" value="QSB16080.1"/>
    <property type="molecule type" value="Genomic_DNA"/>
</dbReference>
<dbReference type="Proteomes" id="UP000662857">
    <property type="component" value="Chromosome"/>
</dbReference>
<comment type="subunit">
    <text evidence="8">Homodimer.</text>
</comment>
<dbReference type="GO" id="GO:0006436">
    <property type="term" value="P:tryptophanyl-tRNA aminoacylation"/>
    <property type="evidence" value="ECO:0007669"/>
    <property type="project" value="UniProtKB-UniRule"/>
</dbReference>
<name>A0A895YPP4_9ACTN</name>
<comment type="function">
    <text evidence="8">Catalyzes the attachment of tryptophan to tRNA(Trp).</text>
</comment>
<dbReference type="SUPFAM" id="SSF52374">
    <property type="entry name" value="Nucleotidylyl transferase"/>
    <property type="match status" value="1"/>
</dbReference>
<proteinExistence type="inferred from homology"/>
<dbReference type="Gene3D" id="1.10.240.10">
    <property type="entry name" value="Tyrosyl-Transfer RNA Synthetase"/>
    <property type="match status" value="1"/>
</dbReference>
<feature type="binding site" evidence="8">
    <location>
        <begin position="175"/>
        <end position="177"/>
    </location>
    <ligand>
        <name>ATP</name>
        <dbReference type="ChEBI" id="CHEBI:30616"/>
    </ligand>
</feature>
<evidence type="ECO:0000313" key="12">
    <source>
        <dbReference type="Proteomes" id="UP000662857"/>
    </source>
</evidence>
<dbReference type="PANTHER" id="PTHR43766">
    <property type="entry name" value="TRYPTOPHAN--TRNA LIGASE, MITOCHONDRIAL"/>
    <property type="match status" value="1"/>
</dbReference>
<evidence type="ECO:0000256" key="1">
    <source>
        <dbReference type="ARBA" id="ARBA00005594"/>
    </source>
</evidence>
<dbReference type="InterPro" id="IPR050203">
    <property type="entry name" value="Trp-tRNA_synthetase"/>
</dbReference>
<dbReference type="GO" id="GO:0004830">
    <property type="term" value="F:tryptophan-tRNA ligase activity"/>
    <property type="evidence" value="ECO:0007669"/>
    <property type="project" value="UniProtKB-UniRule"/>
</dbReference>
<keyword evidence="4 8" id="KW-0067">ATP-binding</keyword>
<evidence type="ECO:0000256" key="6">
    <source>
        <dbReference type="ARBA" id="ARBA00023146"/>
    </source>
</evidence>
<dbReference type="InterPro" id="IPR014729">
    <property type="entry name" value="Rossmann-like_a/b/a_fold"/>
</dbReference>
<dbReference type="Pfam" id="PF00579">
    <property type="entry name" value="tRNA-synt_1b"/>
    <property type="match status" value="1"/>
</dbReference>
<evidence type="ECO:0000256" key="8">
    <source>
        <dbReference type="HAMAP-Rule" id="MF_00140"/>
    </source>
</evidence>
<dbReference type="InterPro" id="IPR002305">
    <property type="entry name" value="aa-tRNA-synth_Ic"/>
</dbReference>
<dbReference type="NCBIfam" id="TIGR00233">
    <property type="entry name" value="trpS"/>
    <property type="match status" value="1"/>
</dbReference>
<evidence type="ECO:0000313" key="11">
    <source>
        <dbReference type="EMBL" id="QSB16080.1"/>
    </source>
</evidence>
<keyword evidence="12" id="KW-1185">Reference proteome</keyword>
<dbReference type="RefSeq" id="WP_239678282.1">
    <property type="nucleotide sequence ID" value="NZ_CP070499.1"/>
</dbReference>
<keyword evidence="5 8" id="KW-0648">Protein biosynthesis</keyword>
<feature type="binding site" evidence="8">
    <location>
        <begin position="223"/>
        <end position="227"/>
    </location>
    <ligand>
        <name>ATP</name>
        <dbReference type="ChEBI" id="CHEBI:30616"/>
    </ligand>
</feature>
<dbReference type="GO" id="GO:0005524">
    <property type="term" value="F:ATP binding"/>
    <property type="evidence" value="ECO:0007669"/>
    <property type="project" value="UniProtKB-UniRule"/>
</dbReference>
<dbReference type="KEGG" id="nhy:JQS43_07175"/>
<feature type="binding site" evidence="8">
    <location>
        <position position="214"/>
    </location>
    <ligand>
        <name>ATP</name>
        <dbReference type="ChEBI" id="CHEBI:30616"/>
    </ligand>
</feature>
<evidence type="ECO:0000256" key="9">
    <source>
        <dbReference type="RuleBase" id="RU363036"/>
    </source>
</evidence>